<dbReference type="RefSeq" id="WP_003449617.1">
    <property type="nucleotide sequence ID" value="NZ_AJMR01000080.1"/>
</dbReference>
<organism evidence="1 2">
    <name type="scientific">Metapseudomonas furukawaii</name>
    <name type="common">Pseudomonas furukawaii</name>
    <dbReference type="NCBI Taxonomy" id="1149133"/>
    <lineage>
        <taxon>Bacteria</taxon>
        <taxon>Pseudomonadati</taxon>
        <taxon>Pseudomonadota</taxon>
        <taxon>Gammaproteobacteria</taxon>
        <taxon>Pseudomonadales</taxon>
        <taxon>Pseudomonadaceae</taxon>
        <taxon>Metapseudomonas</taxon>
    </lineage>
</organism>
<name>L8MNN0_METFU</name>
<accession>A0A143SPA5</accession>
<dbReference type="Proteomes" id="UP000218554">
    <property type="component" value="Chromosome"/>
</dbReference>
<proteinExistence type="predicted"/>
<evidence type="ECO:0000313" key="2">
    <source>
        <dbReference type="Proteomes" id="UP000218554"/>
    </source>
</evidence>
<accession>L8MNN0</accession>
<sequence length="117" mass="12598">MFSRAVTTKVVFALLLAMFLAWVGHASALLAPVNPQAFDANHGHSHDEPDAAAYRVAADHLHAPLTADHLHETAHLNALVAVPAQPERSTPAASPHLTIPIAPVFLIERPPRARYVL</sequence>
<dbReference type="AlphaFoldDB" id="L8MNN0"/>
<dbReference type="KEGG" id="pfuw:KF707C_21870"/>
<dbReference type="EMBL" id="AP014862">
    <property type="protein sequence ID" value="BAU73875.1"/>
    <property type="molecule type" value="Genomic_DNA"/>
</dbReference>
<reference evidence="2" key="1">
    <citation type="submission" date="2015-05" db="EMBL/GenBank/DDBJ databases">
        <title>Draft genome sequencing of a biphenyl-degrading bacterium, Pseudomonas balearica KF707 (=NBRC110670).</title>
        <authorList>
            <person name="Kimura N."/>
            <person name="Hirose J."/>
            <person name="Watanabe T."/>
            <person name="Suenaga H."/>
            <person name="Fujihara H."/>
            <person name="Noguchi M."/>
            <person name="Hashimoto M."/>
            <person name="Shimodaira J."/>
            <person name="Tsuchikane K."/>
            <person name="Hosoyama A."/>
            <person name="Yamazoe A."/>
            <person name="Fujita N."/>
            <person name="Furukawa K."/>
        </authorList>
    </citation>
    <scope>NUCLEOTIDE SEQUENCE [LARGE SCALE GENOMIC DNA]</scope>
    <source>
        <strain evidence="2">DSM 10086 / NBRC 110670 / KF707</strain>
    </source>
</reference>
<keyword evidence="2" id="KW-1185">Reference proteome</keyword>
<dbReference type="OrthoDB" id="6121367at2"/>
<reference evidence="1 2" key="2">
    <citation type="journal article" date="2017" name="Int. J. Syst. Evol. Microbiol.">
        <title>Pseudomonas furukawaii sp. nov., a polychlorinated biphenyl-degrading bacterium isolated from biphenyl-contaminated soil in Japan.</title>
        <authorList>
            <person name="Kimura N."/>
            <person name="Watanabe T."/>
            <person name="Suenaga H."/>
            <person name="Fujihara H."/>
            <person name="Futagami T."/>
            <person name="Goto M."/>
            <person name="Hanada S."/>
            <person name="Hirose J."/>
        </authorList>
    </citation>
    <scope>NUCLEOTIDE SEQUENCE [LARGE SCALE GENOMIC DNA]</scope>
    <source>
        <strain evidence="2">DSM 10086 / NBRC 110670 / KF707</strain>
    </source>
</reference>
<evidence type="ECO:0000313" key="1">
    <source>
        <dbReference type="EMBL" id="BAU73875.1"/>
    </source>
</evidence>
<protein>
    <submittedName>
        <fullName evidence="1">Uncharacterized protein</fullName>
    </submittedName>
</protein>
<gene>
    <name evidence="1" type="ORF">KF707C_21870</name>
</gene>